<dbReference type="AlphaFoldDB" id="A0A364XYC2"/>
<reference evidence="3 4" key="1">
    <citation type="submission" date="2018-06" db="EMBL/GenBank/DDBJ databases">
        <title>Chryseolinea flavus sp. nov., a member of the phylum Bacteroidetes isolated from soil.</title>
        <authorList>
            <person name="Li Y."/>
            <person name="Wang J."/>
        </authorList>
    </citation>
    <scope>NUCLEOTIDE SEQUENCE [LARGE SCALE GENOMIC DNA]</scope>
    <source>
        <strain evidence="3 4">SDU1-6</strain>
    </source>
</reference>
<dbReference type="EMBL" id="QMFY01000010">
    <property type="protein sequence ID" value="RAV99499.1"/>
    <property type="molecule type" value="Genomic_DNA"/>
</dbReference>
<organism evidence="3 4">
    <name type="scientific">Pseudochryseolinea flava</name>
    <dbReference type="NCBI Taxonomy" id="2059302"/>
    <lineage>
        <taxon>Bacteria</taxon>
        <taxon>Pseudomonadati</taxon>
        <taxon>Bacteroidota</taxon>
        <taxon>Cytophagia</taxon>
        <taxon>Cytophagales</taxon>
        <taxon>Fulvivirgaceae</taxon>
        <taxon>Pseudochryseolinea</taxon>
    </lineage>
</organism>
<comment type="caution">
    <text evidence="3">The sequence shown here is derived from an EMBL/GenBank/DDBJ whole genome shotgun (WGS) entry which is preliminary data.</text>
</comment>
<evidence type="ECO:0000256" key="1">
    <source>
        <dbReference type="ARBA" id="ARBA00007435"/>
    </source>
</evidence>
<proteinExistence type="inferred from homology"/>
<gene>
    <name evidence="3" type="ORF">DQQ10_17985</name>
</gene>
<dbReference type="PROSITE" id="PS50164">
    <property type="entry name" value="GIY_YIG"/>
    <property type="match status" value="1"/>
</dbReference>
<evidence type="ECO:0000259" key="2">
    <source>
        <dbReference type="PROSITE" id="PS50164"/>
    </source>
</evidence>
<dbReference type="RefSeq" id="WP_112748285.1">
    <property type="nucleotide sequence ID" value="NZ_QMFY01000010.1"/>
</dbReference>
<dbReference type="CDD" id="cd10449">
    <property type="entry name" value="GIY-YIG_SLX1_like"/>
    <property type="match status" value="1"/>
</dbReference>
<sequence>MSYYVYILYSDAISRYYIGSTQDLDNRITEHNSGETKSIKHGIPWRIVWSQKFETKSDAIKMEIKIKKRGAKRFLLEQIA</sequence>
<dbReference type="Gene3D" id="3.40.1440.10">
    <property type="entry name" value="GIY-YIG endonuclease"/>
    <property type="match status" value="1"/>
</dbReference>
<dbReference type="PANTHER" id="PTHR34477">
    <property type="entry name" value="UPF0213 PROTEIN YHBQ"/>
    <property type="match status" value="1"/>
</dbReference>
<dbReference type="InterPro" id="IPR050190">
    <property type="entry name" value="UPF0213_domain"/>
</dbReference>
<accession>A0A364XYC2</accession>
<dbReference type="PANTHER" id="PTHR34477:SF1">
    <property type="entry name" value="UPF0213 PROTEIN YHBQ"/>
    <property type="match status" value="1"/>
</dbReference>
<dbReference type="Pfam" id="PF01541">
    <property type="entry name" value="GIY-YIG"/>
    <property type="match status" value="1"/>
</dbReference>
<dbReference type="Proteomes" id="UP000251889">
    <property type="component" value="Unassembled WGS sequence"/>
</dbReference>
<dbReference type="InterPro" id="IPR000305">
    <property type="entry name" value="GIY-YIG_endonuc"/>
</dbReference>
<dbReference type="InterPro" id="IPR035901">
    <property type="entry name" value="GIY-YIG_endonuc_sf"/>
</dbReference>
<keyword evidence="4" id="KW-1185">Reference proteome</keyword>
<protein>
    <submittedName>
        <fullName evidence="3">GIY-YIG nuclease family protein</fullName>
    </submittedName>
</protein>
<evidence type="ECO:0000313" key="4">
    <source>
        <dbReference type="Proteomes" id="UP000251889"/>
    </source>
</evidence>
<dbReference type="SUPFAM" id="SSF82771">
    <property type="entry name" value="GIY-YIG endonuclease"/>
    <property type="match status" value="1"/>
</dbReference>
<name>A0A364XYC2_9BACT</name>
<evidence type="ECO:0000313" key="3">
    <source>
        <dbReference type="EMBL" id="RAV99499.1"/>
    </source>
</evidence>
<dbReference type="OrthoDB" id="1495241at2"/>
<comment type="similarity">
    <text evidence="1">Belongs to the UPF0213 family.</text>
</comment>
<feature type="domain" description="GIY-YIG" evidence="2">
    <location>
        <begin position="1"/>
        <end position="78"/>
    </location>
</feature>